<organism evidence="3 5">
    <name type="scientific">Frigoribacterium faeni</name>
    <dbReference type="NCBI Taxonomy" id="145483"/>
    <lineage>
        <taxon>Bacteria</taxon>
        <taxon>Bacillati</taxon>
        <taxon>Actinomycetota</taxon>
        <taxon>Actinomycetes</taxon>
        <taxon>Micrococcales</taxon>
        <taxon>Microbacteriaceae</taxon>
        <taxon>Frigoribacterium</taxon>
    </lineage>
</organism>
<dbReference type="AlphaFoldDB" id="A0A7W3JIS3"/>
<dbReference type="OrthoDB" id="2594539at2"/>
<evidence type="ECO:0000313" key="2">
    <source>
        <dbReference type="EMBL" id="GEK82741.1"/>
    </source>
</evidence>
<evidence type="ECO:0008006" key="6">
    <source>
        <dbReference type="Google" id="ProtNLM"/>
    </source>
</evidence>
<feature type="compositionally biased region" description="Low complexity" evidence="1">
    <location>
        <begin position="314"/>
        <end position="344"/>
    </location>
</feature>
<comment type="caution">
    <text evidence="3">The sequence shown here is derived from an EMBL/GenBank/DDBJ whole genome shotgun (WGS) entry which is preliminary data.</text>
</comment>
<name>A0A7W3JIS3_9MICO</name>
<accession>A0A7W3JIS3</accession>
<dbReference type="EMBL" id="JACGWW010000002">
    <property type="protein sequence ID" value="MBA8813541.1"/>
    <property type="molecule type" value="Genomic_DNA"/>
</dbReference>
<evidence type="ECO:0000313" key="3">
    <source>
        <dbReference type="EMBL" id="MBA8813541.1"/>
    </source>
</evidence>
<keyword evidence="4" id="KW-1185">Reference proteome</keyword>
<feature type="region of interest" description="Disordered" evidence="1">
    <location>
        <begin position="311"/>
        <end position="344"/>
    </location>
</feature>
<reference evidence="3 5" key="2">
    <citation type="submission" date="2020-07" db="EMBL/GenBank/DDBJ databases">
        <title>Sequencing the genomes of 1000 actinobacteria strains.</title>
        <authorList>
            <person name="Klenk H.-P."/>
        </authorList>
    </citation>
    <scope>NUCLEOTIDE SEQUENCE [LARGE SCALE GENOMIC DNA]</scope>
    <source>
        <strain evidence="3 5">DSM 10309</strain>
    </source>
</reference>
<evidence type="ECO:0000313" key="4">
    <source>
        <dbReference type="Proteomes" id="UP000321154"/>
    </source>
</evidence>
<sequence>MEQLRSLVEQAGGAVHKRDLVAHGATDRMLTAAVRSGAVHRARRGWYTTFPPGDPRHEAVRIGGRLTGASLLALSGAWLWDTPPVTVVVLGNASRLRARRGAIVVWRSEPTGSGRTGSGQTRPGRSRPTGRDDPPWADSLGAALRHAVLHLPFDEAVALLDWSLVSGSFTVADLRAVFADAPGRASSIVDWVDPRSESFLESITRATFTALGHRVELQVPVGRRDRRRIDVVVDDEAAVELDGREFHAGTFHADRMKDAAITVAGRTSLRCGYYMVRDERLVMVSAVHAILARSAAQSPGAGRCRRGRHDGCLTAPPWRNPTTRPPRAVAPRARRPASVAGTSR</sequence>
<proteinExistence type="predicted"/>
<feature type="compositionally biased region" description="Low complexity" evidence="1">
    <location>
        <begin position="110"/>
        <end position="127"/>
    </location>
</feature>
<dbReference type="Proteomes" id="UP000321154">
    <property type="component" value="Unassembled WGS sequence"/>
</dbReference>
<dbReference type="EMBL" id="BJUV01000008">
    <property type="protein sequence ID" value="GEK82741.1"/>
    <property type="molecule type" value="Genomic_DNA"/>
</dbReference>
<evidence type="ECO:0000256" key="1">
    <source>
        <dbReference type="SAM" id="MobiDB-lite"/>
    </source>
</evidence>
<reference evidence="2 4" key="1">
    <citation type="submission" date="2019-07" db="EMBL/GenBank/DDBJ databases">
        <title>Whole genome shotgun sequence of Frigoribacterium faeni NBRC 103066.</title>
        <authorList>
            <person name="Hosoyama A."/>
            <person name="Uohara A."/>
            <person name="Ohji S."/>
            <person name="Ichikawa N."/>
        </authorList>
    </citation>
    <scope>NUCLEOTIDE SEQUENCE [LARGE SCALE GENOMIC DNA]</scope>
    <source>
        <strain evidence="2 4">NBRC 103066</strain>
    </source>
</reference>
<gene>
    <name evidence="3" type="ORF">FB463_001790</name>
    <name evidence="2" type="ORF">FFA01_10500</name>
</gene>
<evidence type="ECO:0000313" key="5">
    <source>
        <dbReference type="Proteomes" id="UP000522688"/>
    </source>
</evidence>
<dbReference type="Proteomes" id="UP000522688">
    <property type="component" value="Unassembled WGS sequence"/>
</dbReference>
<feature type="region of interest" description="Disordered" evidence="1">
    <location>
        <begin position="107"/>
        <end position="135"/>
    </location>
</feature>
<protein>
    <recommendedName>
        <fullName evidence="6">DUF559 domain-containing protein</fullName>
    </recommendedName>
</protein>
<dbReference type="RefSeq" id="WP_146853722.1">
    <property type="nucleotide sequence ID" value="NZ_BAAAHR010000001.1"/>
</dbReference>